<keyword evidence="2" id="KW-1185">Reference proteome</keyword>
<name>W0DJ31_9AQUI</name>
<dbReference type="EMBL" id="CP007028">
    <property type="protein sequence ID" value="AHE96890.1"/>
    <property type="molecule type" value="Genomic_DNA"/>
</dbReference>
<gene>
    <name evidence="1" type="ORF">THERU_06430</name>
</gene>
<dbReference type="KEGG" id="trd:THERU_06430"/>
<proteinExistence type="predicted"/>
<dbReference type="HOGENOM" id="CLU_3240832_0_0_0"/>
<organism evidence="2">
    <name type="scientific">Thermocrinis ruber</name>
    <dbReference type="NCBI Taxonomy" id="75906"/>
    <lineage>
        <taxon>Bacteria</taxon>
        <taxon>Pseudomonadati</taxon>
        <taxon>Aquificota</taxon>
        <taxon>Aquificia</taxon>
        <taxon>Aquificales</taxon>
        <taxon>Aquificaceae</taxon>
        <taxon>Thermocrinis</taxon>
    </lineage>
</organism>
<reference evidence="1 2" key="1">
    <citation type="submission" date="2013-12" db="EMBL/GenBank/DDBJ databases">
        <authorList>
            <consortium name="DOE Joint Genome Institute"/>
            <person name="Eisen J."/>
            <person name="Huntemann M."/>
            <person name="Han J."/>
            <person name="Chen A."/>
            <person name="Kyrpides N."/>
            <person name="Mavromatis K."/>
            <person name="Markowitz V."/>
            <person name="Palaniappan K."/>
            <person name="Ivanova N."/>
            <person name="Schaumberg A."/>
            <person name="Pati A."/>
            <person name="Liolios K."/>
            <person name="Nordberg H.P."/>
            <person name="Cantor M.N."/>
            <person name="Hua S.X."/>
            <person name="Woyke T."/>
        </authorList>
    </citation>
    <scope>NUCLEOTIDE SEQUENCE [LARGE SCALE GENOMIC DNA]</scope>
    <source>
        <strain evidence="1 2">DSM 23557</strain>
    </source>
</reference>
<dbReference type="AlphaFoldDB" id="W0DJ31"/>
<evidence type="ECO:0000313" key="1">
    <source>
        <dbReference type="EMBL" id="AHE96890.1"/>
    </source>
</evidence>
<protein>
    <submittedName>
        <fullName evidence="1">Uncharacterized protein</fullName>
    </submittedName>
</protein>
<evidence type="ECO:0000313" key="2">
    <source>
        <dbReference type="Proteomes" id="UP000018914"/>
    </source>
</evidence>
<dbReference type="Proteomes" id="UP000018914">
    <property type="component" value="Chromosome"/>
</dbReference>
<accession>W0DJ31</accession>
<sequence>MAKPLFKVEFFNFSPKGVLIQAFYLKSKFVRICYFLNSSFRFF</sequence>